<sequence length="380" mass="41145">MEKLERNLNINISSGVIIKTLVILLVTFLLYQMLDLVLVVLTAIVIASAVEPLIKWFGQYKIKRLVAVLITYICVVLVFSGLLYFFIPPVLEQASNLLGNAPKYLDSVTLWNPLNDSKLVETSKMASGLSDSLSGSKQILGGLSSGSINYSVIGDLVAKFQKITSSPSDGLINIASGIFGGAFSFVLIIVLSFYLAVQENGVEKFLKIITPLKKEAYITNLWKRSQGKIGLWMQGQLVLGILVGVLVYLGLMILGVENALVLAVLAGVLEIIPYFGPILSAIPATLFGYVDGGLTTGLLVLGLFVIIQQFENHLIYPLVVKKVVGVSPIIVILALIVGAKLFGFLGILLSVPVTSALMEFIDDIQKDKDTAEHKMMKTTV</sequence>
<feature type="transmembrane region" description="Helical" evidence="8">
    <location>
        <begin position="231"/>
        <end position="253"/>
    </location>
</feature>
<organism evidence="9 10">
    <name type="scientific">Candidatus Taylorbacteria bacterium RIFOXYD2_FULL_36_9</name>
    <dbReference type="NCBI Taxonomy" id="1802338"/>
    <lineage>
        <taxon>Bacteria</taxon>
        <taxon>Candidatus Tayloriibacteriota</taxon>
    </lineage>
</organism>
<evidence type="ECO:0000256" key="7">
    <source>
        <dbReference type="ARBA" id="ARBA00023136"/>
    </source>
</evidence>
<comment type="similarity">
    <text evidence="2">Belongs to the autoinducer-2 exporter (AI-2E) (TC 2.A.86) family.</text>
</comment>
<accession>A0A1G2PD70</accession>
<feature type="transmembrane region" description="Helical" evidence="8">
    <location>
        <begin position="174"/>
        <end position="197"/>
    </location>
</feature>
<name>A0A1G2PD70_9BACT</name>
<keyword evidence="7 8" id="KW-0472">Membrane</keyword>
<feature type="transmembrane region" description="Helical" evidence="8">
    <location>
        <begin position="327"/>
        <end position="351"/>
    </location>
</feature>
<feature type="transmembrane region" description="Helical" evidence="8">
    <location>
        <begin position="259"/>
        <end position="279"/>
    </location>
</feature>
<evidence type="ECO:0000256" key="6">
    <source>
        <dbReference type="ARBA" id="ARBA00022989"/>
    </source>
</evidence>
<evidence type="ECO:0000256" key="8">
    <source>
        <dbReference type="SAM" id="Phobius"/>
    </source>
</evidence>
<evidence type="ECO:0000256" key="3">
    <source>
        <dbReference type="ARBA" id="ARBA00022448"/>
    </source>
</evidence>
<dbReference type="PANTHER" id="PTHR21716">
    <property type="entry name" value="TRANSMEMBRANE PROTEIN"/>
    <property type="match status" value="1"/>
</dbReference>
<dbReference type="PANTHER" id="PTHR21716:SF53">
    <property type="entry name" value="PERMEASE PERM-RELATED"/>
    <property type="match status" value="1"/>
</dbReference>
<comment type="subcellular location">
    <subcellularLocation>
        <location evidence="1">Cell membrane</location>
        <topology evidence="1">Multi-pass membrane protein</topology>
    </subcellularLocation>
</comment>
<evidence type="ECO:0000256" key="2">
    <source>
        <dbReference type="ARBA" id="ARBA00009773"/>
    </source>
</evidence>
<evidence type="ECO:0000313" key="9">
    <source>
        <dbReference type="EMBL" id="OHA46274.1"/>
    </source>
</evidence>
<feature type="transmembrane region" description="Helical" evidence="8">
    <location>
        <begin position="66"/>
        <end position="87"/>
    </location>
</feature>
<evidence type="ECO:0000313" key="10">
    <source>
        <dbReference type="Proteomes" id="UP000176965"/>
    </source>
</evidence>
<dbReference type="GO" id="GO:0055085">
    <property type="term" value="P:transmembrane transport"/>
    <property type="evidence" value="ECO:0007669"/>
    <property type="project" value="TreeGrafter"/>
</dbReference>
<dbReference type="EMBL" id="MHSQ01000032">
    <property type="protein sequence ID" value="OHA46274.1"/>
    <property type="molecule type" value="Genomic_DNA"/>
</dbReference>
<dbReference type="InterPro" id="IPR002549">
    <property type="entry name" value="AI-2E-like"/>
</dbReference>
<dbReference type="GO" id="GO:0005886">
    <property type="term" value="C:plasma membrane"/>
    <property type="evidence" value="ECO:0007669"/>
    <property type="project" value="UniProtKB-SubCell"/>
</dbReference>
<evidence type="ECO:0000256" key="4">
    <source>
        <dbReference type="ARBA" id="ARBA00022475"/>
    </source>
</evidence>
<dbReference type="Proteomes" id="UP000176965">
    <property type="component" value="Unassembled WGS sequence"/>
</dbReference>
<dbReference type="AlphaFoldDB" id="A0A1G2PD70"/>
<gene>
    <name evidence="9" type="ORF">A2541_02525</name>
</gene>
<reference evidence="9 10" key="1">
    <citation type="journal article" date="2016" name="Nat. Commun.">
        <title>Thousands of microbial genomes shed light on interconnected biogeochemical processes in an aquifer system.</title>
        <authorList>
            <person name="Anantharaman K."/>
            <person name="Brown C.T."/>
            <person name="Hug L.A."/>
            <person name="Sharon I."/>
            <person name="Castelle C.J."/>
            <person name="Probst A.J."/>
            <person name="Thomas B.C."/>
            <person name="Singh A."/>
            <person name="Wilkins M.J."/>
            <person name="Karaoz U."/>
            <person name="Brodie E.L."/>
            <person name="Williams K.H."/>
            <person name="Hubbard S.S."/>
            <person name="Banfield J.F."/>
        </authorList>
    </citation>
    <scope>NUCLEOTIDE SEQUENCE [LARGE SCALE GENOMIC DNA]</scope>
</reference>
<feature type="transmembrane region" description="Helical" evidence="8">
    <location>
        <begin position="286"/>
        <end position="307"/>
    </location>
</feature>
<evidence type="ECO:0000256" key="1">
    <source>
        <dbReference type="ARBA" id="ARBA00004651"/>
    </source>
</evidence>
<keyword evidence="5 8" id="KW-0812">Transmembrane</keyword>
<proteinExistence type="inferred from homology"/>
<keyword evidence="3" id="KW-0813">Transport</keyword>
<keyword evidence="6 8" id="KW-1133">Transmembrane helix</keyword>
<dbReference type="Pfam" id="PF01594">
    <property type="entry name" value="AI-2E_transport"/>
    <property type="match status" value="1"/>
</dbReference>
<dbReference type="STRING" id="1802338.A2541_02525"/>
<protein>
    <recommendedName>
        <fullName evidence="11">AI-2E family transporter</fullName>
    </recommendedName>
</protein>
<feature type="transmembrane region" description="Helical" evidence="8">
    <location>
        <begin position="36"/>
        <end position="54"/>
    </location>
</feature>
<evidence type="ECO:0008006" key="11">
    <source>
        <dbReference type="Google" id="ProtNLM"/>
    </source>
</evidence>
<feature type="transmembrane region" description="Helical" evidence="8">
    <location>
        <begin position="12"/>
        <end position="30"/>
    </location>
</feature>
<keyword evidence="4" id="KW-1003">Cell membrane</keyword>
<comment type="caution">
    <text evidence="9">The sequence shown here is derived from an EMBL/GenBank/DDBJ whole genome shotgun (WGS) entry which is preliminary data.</text>
</comment>
<evidence type="ECO:0000256" key="5">
    <source>
        <dbReference type="ARBA" id="ARBA00022692"/>
    </source>
</evidence>